<feature type="compositionally biased region" description="Low complexity" evidence="1">
    <location>
        <begin position="315"/>
        <end position="324"/>
    </location>
</feature>
<feature type="compositionally biased region" description="Polar residues" evidence="1">
    <location>
        <begin position="768"/>
        <end position="787"/>
    </location>
</feature>
<comment type="caution">
    <text evidence="3">The sequence shown here is derived from an EMBL/GenBank/DDBJ whole genome shotgun (WGS) entry which is preliminary data.</text>
</comment>
<gene>
    <name evidence="3" type="ORF">PROFUN_05681</name>
</gene>
<dbReference type="InterPro" id="IPR009060">
    <property type="entry name" value="UBA-like_sf"/>
</dbReference>
<feature type="compositionally biased region" description="Polar residues" evidence="1">
    <location>
        <begin position="852"/>
        <end position="862"/>
    </location>
</feature>
<feature type="compositionally biased region" description="Basic and acidic residues" evidence="1">
    <location>
        <begin position="100"/>
        <end position="133"/>
    </location>
</feature>
<feature type="region of interest" description="Disordered" evidence="1">
    <location>
        <begin position="305"/>
        <end position="324"/>
    </location>
</feature>
<dbReference type="InterPro" id="IPR003892">
    <property type="entry name" value="CUE"/>
</dbReference>
<feature type="compositionally biased region" description="Low complexity" evidence="1">
    <location>
        <begin position="828"/>
        <end position="851"/>
    </location>
</feature>
<evidence type="ECO:0000313" key="3">
    <source>
        <dbReference type="EMBL" id="PRP86165.1"/>
    </source>
</evidence>
<name>A0A2P6NQD5_9EUKA</name>
<reference evidence="3 4" key="1">
    <citation type="journal article" date="2018" name="Genome Biol. Evol.">
        <title>Multiple Roots of Fruiting Body Formation in Amoebozoa.</title>
        <authorList>
            <person name="Hillmann F."/>
            <person name="Forbes G."/>
            <person name="Novohradska S."/>
            <person name="Ferling I."/>
            <person name="Riege K."/>
            <person name="Groth M."/>
            <person name="Westermann M."/>
            <person name="Marz M."/>
            <person name="Spaller T."/>
            <person name="Winckler T."/>
            <person name="Schaap P."/>
            <person name="Glockner G."/>
        </authorList>
    </citation>
    <scope>NUCLEOTIDE SEQUENCE [LARGE SCALE GENOMIC DNA]</scope>
    <source>
        <strain evidence="3 4">Jena</strain>
    </source>
</reference>
<feature type="compositionally biased region" description="Polar residues" evidence="1">
    <location>
        <begin position="218"/>
        <end position="227"/>
    </location>
</feature>
<dbReference type="InParanoid" id="A0A2P6NQD5"/>
<dbReference type="OrthoDB" id="5396806at2759"/>
<proteinExistence type="predicted"/>
<organism evidence="3 4">
    <name type="scientific">Planoprotostelium fungivorum</name>
    <dbReference type="NCBI Taxonomy" id="1890364"/>
    <lineage>
        <taxon>Eukaryota</taxon>
        <taxon>Amoebozoa</taxon>
        <taxon>Evosea</taxon>
        <taxon>Variosea</taxon>
        <taxon>Cavosteliida</taxon>
        <taxon>Cavosteliaceae</taxon>
        <taxon>Planoprotostelium</taxon>
    </lineage>
</organism>
<evidence type="ECO:0000256" key="1">
    <source>
        <dbReference type="SAM" id="MobiDB-lite"/>
    </source>
</evidence>
<dbReference type="Proteomes" id="UP000241769">
    <property type="component" value="Unassembled WGS sequence"/>
</dbReference>
<feature type="compositionally biased region" description="Low complexity" evidence="1">
    <location>
        <begin position="430"/>
        <end position="456"/>
    </location>
</feature>
<feature type="region of interest" description="Disordered" evidence="1">
    <location>
        <begin position="751"/>
        <end position="862"/>
    </location>
</feature>
<accession>A0A2P6NQD5</accession>
<dbReference type="EMBL" id="MDYQ01000034">
    <property type="protein sequence ID" value="PRP86165.1"/>
    <property type="molecule type" value="Genomic_DNA"/>
</dbReference>
<dbReference type="AlphaFoldDB" id="A0A2P6NQD5"/>
<dbReference type="SUPFAM" id="SSF46934">
    <property type="entry name" value="UBA-like"/>
    <property type="match status" value="1"/>
</dbReference>
<feature type="compositionally biased region" description="Polar residues" evidence="1">
    <location>
        <begin position="1"/>
        <end position="42"/>
    </location>
</feature>
<protein>
    <recommendedName>
        <fullName evidence="2">CUE domain-containing protein</fullName>
    </recommendedName>
</protein>
<feature type="compositionally biased region" description="Polar residues" evidence="1">
    <location>
        <begin position="305"/>
        <end position="314"/>
    </location>
</feature>
<evidence type="ECO:0000313" key="4">
    <source>
        <dbReference type="Proteomes" id="UP000241769"/>
    </source>
</evidence>
<feature type="region of interest" description="Disordered" evidence="1">
    <location>
        <begin position="427"/>
        <end position="482"/>
    </location>
</feature>
<evidence type="ECO:0000259" key="2">
    <source>
        <dbReference type="PROSITE" id="PS51140"/>
    </source>
</evidence>
<feature type="compositionally biased region" description="Polar residues" evidence="1">
    <location>
        <begin position="457"/>
        <end position="471"/>
    </location>
</feature>
<dbReference type="PROSITE" id="PS51140">
    <property type="entry name" value="CUE"/>
    <property type="match status" value="1"/>
</dbReference>
<feature type="region of interest" description="Disordered" evidence="1">
    <location>
        <begin position="88"/>
        <end position="178"/>
    </location>
</feature>
<feature type="region of interest" description="Disordered" evidence="1">
    <location>
        <begin position="218"/>
        <end position="260"/>
    </location>
</feature>
<feature type="domain" description="CUE" evidence="2">
    <location>
        <begin position="48"/>
        <end position="91"/>
    </location>
</feature>
<keyword evidence="4" id="KW-1185">Reference proteome</keyword>
<sequence>MSASKSTSGGTQAASRPSGNTRTQQQAASSNYINTIIGTSRSKPTDSEIKNAIKRVLEVCPDWQEEDILHVLESHNYDSSQAASAILDGSAGQPSQWQDVNKKTLKPAEKGRKEKTGPRRDVQNNGQRREGNFRENNGLAGPRQPRRDDLAAAGKGPRGPLDKPRGPNVKGSKTYLKGEPIPVAQETIIPATTELTEAPKPALEPLQGVQNAEILTKSQPTATQAATGKQPLPKQTTQPATTVAPTKPLGGSWSKPPSSIFANKTPVPVVTPVVSEKSTPSSRLPTATPLETKTVAEPLPSTTLTETKWPTQTSTPAVVPLPATSTVTLPPTTTVAPSTSATPGAVSTTTTTISTAGGVPVTLANATTPVTPTAATPIEPAVADALPAGRRNEQYYNTSNLLKNQWKPKDATAATPVAPTKNEPVVAAASNPSTSPLLGSTTPTSTSASLLNNSTSVAPKSNISPSQTASTPAKHGVTSAAPSRVAFQSTSPVTLPAHANLSSTYDASHFGQFGSFGGPQTQQPSVIPPAAKKTNETANTYGDIAIRNRTNQGLTSFDSHLHPSVGHEARASEHNVQNIEGYHDNNAAIGNLDGDNVPTPAPYSYVHPGYMPYPQGYGHYEPDMRYYDGGYPYGQAPGRAGELPTDNKFQGQEAAGYDAKYGQETTTQQPGVQSQPQAGQMPVYSYHNAPYYYGSPYHQGYPAAYGVSQPYGRHYYQNSRPYGAPMTYPNSPYNPEEMTDYKQQQQFMQGSFMPNYGAPTEGLGKGQQGQTPSAGQTGGKNTQSTYTPAPSAPPSGPSSSDLAAFGRNPTQQYKSFASQEQQSFYNVQQQQQYGHQGPAAYGYAAPHNYPNSQRNSGQYGNQ</sequence>
<feature type="compositionally biased region" description="Polar residues" evidence="1">
    <location>
        <begin position="808"/>
        <end position="827"/>
    </location>
</feature>
<feature type="region of interest" description="Disordered" evidence="1">
    <location>
        <begin position="1"/>
        <end position="47"/>
    </location>
</feature>
<feature type="compositionally biased region" description="Low complexity" evidence="1">
    <location>
        <begin position="233"/>
        <end position="248"/>
    </location>
</feature>
<dbReference type="GO" id="GO:0043130">
    <property type="term" value="F:ubiquitin binding"/>
    <property type="evidence" value="ECO:0007669"/>
    <property type="project" value="InterPro"/>
</dbReference>